<dbReference type="GO" id="GO:0005730">
    <property type="term" value="C:nucleolus"/>
    <property type="evidence" value="ECO:0007669"/>
    <property type="project" value="TreeGrafter"/>
</dbReference>
<sequence length="108" mass="12485">GNLPYSATKESITEHFAKLHPTDIRLRTYKGNEKFMGTCFVEFDQFDRMETCLKKYHHSVFPDPKRKEGRKINVELSAGGGGNSESRKSKIVAKNDKLHDERARDREK</sequence>
<dbReference type="Proteomes" id="UP000799777">
    <property type="component" value="Unassembled WGS sequence"/>
</dbReference>
<feature type="compositionally biased region" description="Basic and acidic residues" evidence="3">
    <location>
        <begin position="63"/>
        <end position="73"/>
    </location>
</feature>
<dbReference type="InterPro" id="IPR035979">
    <property type="entry name" value="RBD_domain_sf"/>
</dbReference>
<organism evidence="5 6">
    <name type="scientific">Setomelanomma holmii</name>
    <dbReference type="NCBI Taxonomy" id="210430"/>
    <lineage>
        <taxon>Eukaryota</taxon>
        <taxon>Fungi</taxon>
        <taxon>Dikarya</taxon>
        <taxon>Ascomycota</taxon>
        <taxon>Pezizomycotina</taxon>
        <taxon>Dothideomycetes</taxon>
        <taxon>Pleosporomycetidae</taxon>
        <taxon>Pleosporales</taxon>
        <taxon>Pleosporineae</taxon>
        <taxon>Phaeosphaeriaceae</taxon>
        <taxon>Setomelanomma</taxon>
    </lineage>
</organism>
<dbReference type="GO" id="GO:0042274">
    <property type="term" value="P:ribosomal small subunit biogenesis"/>
    <property type="evidence" value="ECO:0007669"/>
    <property type="project" value="TreeGrafter"/>
</dbReference>
<gene>
    <name evidence="5" type="ORF">EK21DRAFT_45884</name>
</gene>
<dbReference type="SUPFAM" id="SSF54928">
    <property type="entry name" value="RNA-binding domain, RBD"/>
    <property type="match status" value="1"/>
</dbReference>
<dbReference type="InterPro" id="IPR034228">
    <property type="entry name" value="Nop6_RRM"/>
</dbReference>
<dbReference type="PROSITE" id="PS50102">
    <property type="entry name" value="RRM"/>
    <property type="match status" value="1"/>
</dbReference>
<dbReference type="Pfam" id="PF00076">
    <property type="entry name" value="RRM_1"/>
    <property type="match status" value="1"/>
</dbReference>
<dbReference type="CDD" id="cd12400">
    <property type="entry name" value="RRM_Nop6"/>
    <property type="match status" value="1"/>
</dbReference>
<comment type="caution">
    <text evidence="5">The sequence shown here is derived from an EMBL/GenBank/DDBJ whole genome shotgun (WGS) entry which is preliminary data.</text>
</comment>
<feature type="compositionally biased region" description="Basic and acidic residues" evidence="3">
    <location>
        <begin position="85"/>
        <end position="108"/>
    </location>
</feature>
<keyword evidence="1 2" id="KW-0694">RNA-binding</keyword>
<feature type="non-terminal residue" evidence="5">
    <location>
        <position position="1"/>
    </location>
</feature>
<dbReference type="AlphaFoldDB" id="A0A9P4HBL6"/>
<dbReference type="Gene3D" id="3.30.70.330">
    <property type="match status" value="1"/>
</dbReference>
<evidence type="ECO:0000256" key="3">
    <source>
        <dbReference type="SAM" id="MobiDB-lite"/>
    </source>
</evidence>
<accession>A0A9P4HBL6</accession>
<evidence type="ECO:0000259" key="4">
    <source>
        <dbReference type="PROSITE" id="PS50102"/>
    </source>
</evidence>
<dbReference type="InterPro" id="IPR000504">
    <property type="entry name" value="RRM_dom"/>
</dbReference>
<dbReference type="PANTHER" id="PTHR23236:SF51">
    <property type="entry name" value="NUCLEOLAR PROTEIN 6"/>
    <property type="match status" value="1"/>
</dbReference>
<dbReference type="PANTHER" id="PTHR23236">
    <property type="entry name" value="EUKARYOTIC TRANSLATION INITIATION FACTOR 4B/4H"/>
    <property type="match status" value="1"/>
</dbReference>
<dbReference type="GO" id="GO:0019843">
    <property type="term" value="F:rRNA binding"/>
    <property type="evidence" value="ECO:0007669"/>
    <property type="project" value="TreeGrafter"/>
</dbReference>
<name>A0A9P4HBL6_9PLEO</name>
<dbReference type="FunFam" id="3.30.70.330:FF:000376">
    <property type="entry name" value="Putative RNA binding protein"/>
    <property type="match status" value="1"/>
</dbReference>
<feature type="region of interest" description="Disordered" evidence="3">
    <location>
        <begin position="63"/>
        <end position="108"/>
    </location>
</feature>
<evidence type="ECO:0000313" key="5">
    <source>
        <dbReference type="EMBL" id="KAF2031249.1"/>
    </source>
</evidence>
<feature type="non-terminal residue" evidence="5">
    <location>
        <position position="108"/>
    </location>
</feature>
<dbReference type="InterPro" id="IPR012677">
    <property type="entry name" value="Nucleotide-bd_a/b_plait_sf"/>
</dbReference>
<dbReference type="OrthoDB" id="167718at2759"/>
<reference evidence="5" key="1">
    <citation type="journal article" date="2020" name="Stud. Mycol.">
        <title>101 Dothideomycetes genomes: a test case for predicting lifestyles and emergence of pathogens.</title>
        <authorList>
            <person name="Haridas S."/>
            <person name="Albert R."/>
            <person name="Binder M."/>
            <person name="Bloem J."/>
            <person name="Labutti K."/>
            <person name="Salamov A."/>
            <person name="Andreopoulos B."/>
            <person name="Baker S."/>
            <person name="Barry K."/>
            <person name="Bills G."/>
            <person name="Bluhm B."/>
            <person name="Cannon C."/>
            <person name="Castanera R."/>
            <person name="Culley D."/>
            <person name="Daum C."/>
            <person name="Ezra D."/>
            <person name="Gonzalez J."/>
            <person name="Henrissat B."/>
            <person name="Kuo A."/>
            <person name="Liang C."/>
            <person name="Lipzen A."/>
            <person name="Lutzoni F."/>
            <person name="Magnuson J."/>
            <person name="Mondo S."/>
            <person name="Nolan M."/>
            <person name="Ohm R."/>
            <person name="Pangilinan J."/>
            <person name="Park H.-J."/>
            <person name="Ramirez L."/>
            <person name="Alfaro M."/>
            <person name="Sun H."/>
            <person name="Tritt A."/>
            <person name="Yoshinaga Y."/>
            <person name="Zwiers L.-H."/>
            <person name="Turgeon B."/>
            <person name="Goodwin S."/>
            <person name="Spatafora J."/>
            <person name="Crous P."/>
            <person name="Grigoriev I."/>
        </authorList>
    </citation>
    <scope>NUCLEOTIDE SEQUENCE</scope>
    <source>
        <strain evidence="5">CBS 110217</strain>
    </source>
</reference>
<dbReference type="EMBL" id="ML978182">
    <property type="protein sequence ID" value="KAF2031249.1"/>
    <property type="molecule type" value="Genomic_DNA"/>
</dbReference>
<keyword evidence="6" id="KW-1185">Reference proteome</keyword>
<feature type="domain" description="RRM" evidence="4">
    <location>
        <begin position="1"/>
        <end position="79"/>
    </location>
</feature>
<evidence type="ECO:0000313" key="6">
    <source>
        <dbReference type="Proteomes" id="UP000799777"/>
    </source>
</evidence>
<protein>
    <recommendedName>
        <fullName evidence="4">RRM domain-containing protein</fullName>
    </recommendedName>
</protein>
<evidence type="ECO:0000256" key="2">
    <source>
        <dbReference type="PROSITE-ProRule" id="PRU00176"/>
    </source>
</evidence>
<evidence type="ECO:0000256" key="1">
    <source>
        <dbReference type="ARBA" id="ARBA00022884"/>
    </source>
</evidence>
<proteinExistence type="predicted"/>